<dbReference type="InterPro" id="IPR003661">
    <property type="entry name" value="HisK_dim/P_dom"/>
</dbReference>
<dbReference type="GO" id="GO:0000155">
    <property type="term" value="F:phosphorelay sensor kinase activity"/>
    <property type="evidence" value="ECO:0007669"/>
    <property type="project" value="InterPro"/>
</dbReference>
<dbReference type="EMBL" id="FR695864">
    <property type="protein sequence ID" value="CBX27123.1"/>
    <property type="molecule type" value="Genomic_DNA"/>
</dbReference>
<dbReference type="SMART" id="SM00388">
    <property type="entry name" value="HisKA"/>
    <property type="match status" value="1"/>
</dbReference>
<comment type="catalytic activity">
    <reaction evidence="1">
        <text>ATP + protein L-histidine = ADP + protein N-phospho-L-histidine.</text>
        <dbReference type="EC" id="2.7.13.3"/>
    </reaction>
</comment>
<evidence type="ECO:0000256" key="10">
    <source>
        <dbReference type="ARBA" id="ARBA00023136"/>
    </source>
</evidence>
<dbReference type="Gene3D" id="1.10.287.130">
    <property type="match status" value="1"/>
</dbReference>
<gene>
    <name evidence="13" type="ORF">N47_A11520</name>
</gene>
<dbReference type="Gene3D" id="3.30.565.10">
    <property type="entry name" value="Histidine kinase-like ATPase, C-terminal domain"/>
    <property type="match status" value="1"/>
</dbReference>
<evidence type="ECO:0000256" key="7">
    <source>
        <dbReference type="ARBA" id="ARBA00022692"/>
    </source>
</evidence>
<dbReference type="InterPro" id="IPR003594">
    <property type="entry name" value="HATPase_dom"/>
</dbReference>
<proteinExistence type="predicted"/>
<feature type="domain" description="Histidine kinase" evidence="12">
    <location>
        <begin position="110"/>
        <end position="328"/>
    </location>
</feature>
<accession>E1Y979</accession>
<dbReference type="PRINTS" id="PR00344">
    <property type="entry name" value="BCTRLSENSOR"/>
</dbReference>
<evidence type="ECO:0000256" key="5">
    <source>
        <dbReference type="ARBA" id="ARBA00022553"/>
    </source>
</evidence>
<dbReference type="CDD" id="cd00082">
    <property type="entry name" value="HisKA"/>
    <property type="match status" value="1"/>
</dbReference>
<keyword evidence="8" id="KW-0418">Kinase</keyword>
<evidence type="ECO:0000256" key="4">
    <source>
        <dbReference type="ARBA" id="ARBA00022475"/>
    </source>
</evidence>
<dbReference type="Pfam" id="PF00512">
    <property type="entry name" value="HisKA"/>
    <property type="match status" value="1"/>
</dbReference>
<dbReference type="GO" id="GO:0016036">
    <property type="term" value="P:cellular response to phosphate starvation"/>
    <property type="evidence" value="ECO:0007669"/>
    <property type="project" value="TreeGrafter"/>
</dbReference>
<dbReference type="InterPro" id="IPR036097">
    <property type="entry name" value="HisK_dim/P_sf"/>
</dbReference>
<dbReference type="Pfam" id="PF02518">
    <property type="entry name" value="HATPase_c"/>
    <property type="match status" value="1"/>
</dbReference>
<reference evidence="13" key="1">
    <citation type="journal article" date="2011" name="Environ. Microbiol.">
        <title>Genomic insights into the metabolic potential of the polycyclic aromatic hydrocarbon degrading sulfate-reducing Deltaproteobacterium N47.</title>
        <authorList>
            <person name="Bergmann F."/>
            <person name="Selesi D."/>
            <person name="Weinmaier T."/>
            <person name="Tischler P."/>
            <person name="Rattei T."/>
            <person name="Meckenstock R.U."/>
        </authorList>
    </citation>
    <scope>NUCLEOTIDE SEQUENCE</scope>
</reference>
<keyword evidence="9 11" id="KW-1133">Transmembrane helix</keyword>
<evidence type="ECO:0000259" key="12">
    <source>
        <dbReference type="PROSITE" id="PS50109"/>
    </source>
</evidence>
<keyword evidence="6" id="KW-0808">Transferase</keyword>
<comment type="subcellular location">
    <subcellularLocation>
        <location evidence="2">Cell membrane</location>
        <topology evidence="2">Multi-pass membrane protein</topology>
    </subcellularLocation>
</comment>
<evidence type="ECO:0000256" key="9">
    <source>
        <dbReference type="ARBA" id="ARBA00022989"/>
    </source>
</evidence>
<keyword evidence="7 11" id="KW-0812">Transmembrane</keyword>
<evidence type="ECO:0000256" key="1">
    <source>
        <dbReference type="ARBA" id="ARBA00000085"/>
    </source>
</evidence>
<name>E1Y979_9BACT</name>
<keyword evidence="4" id="KW-1003">Cell membrane</keyword>
<dbReference type="InterPro" id="IPR004358">
    <property type="entry name" value="Sig_transdc_His_kin-like_C"/>
</dbReference>
<evidence type="ECO:0000256" key="2">
    <source>
        <dbReference type="ARBA" id="ARBA00004651"/>
    </source>
</evidence>
<dbReference type="InterPro" id="IPR036890">
    <property type="entry name" value="HATPase_C_sf"/>
</dbReference>
<dbReference type="PROSITE" id="PS50109">
    <property type="entry name" value="HIS_KIN"/>
    <property type="match status" value="1"/>
</dbReference>
<feature type="transmembrane region" description="Helical" evidence="11">
    <location>
        <begin position="68"/>
        <end position="93"/>
    </location>
</feature>
<protein>
    <recommendedName>
        <fullName evidence="3">histidine kinase</fullName>
        <ecNumber evidence="3">2.7.13.3</ecNumber>
    </recommendedName>
</protein>
<evidence type="ECO:0000313" key="13">
    <source>
        <dbReference type="EMBL" id="CBX27123.1"/>
    </source>
</evidence>
<evidence type="ECO:0000256" key="3">
    <source>
        <dbReference type="ARBA" id="ARBA00012438"/>
    </source>
</evidence>
<dbReference type="SMART" id="SM00387">
    <property type="entry name" value="HATPase_c"/>
    <property type="match status" value="1"/>
</dbReference>
<dbReference type="SUPFAM" id="SSF55874">
    <property type="entry name" value="ATPase domain of HSP90 chaperone/DNA topoisomerase II/histidine kinase"/>
    <property type="match status" value="1"/>
</dbReference>
<dbReference type="PANTHER" id="PTHR45453">
    <property type="entry name" value="PHOSPHATE REGULON SENSOR PROTEIN PHOR"/>
    <property type="match status" value="1"/>
</dbReference>
<dbReference type="AlphaFoldDB" id="E1Y979"/>
<keyword evidence="10 11" id="KW-0472">Membrane</keyword>
<keyword evidence="5" id="KW-0597">Phosphoprotein</keyword>
<dbReference type="InterPro" id="IPR050351">
    <property type="entry name" value="BphY/WalK/GraS-like"/>
</dbReference>
<dbReference type="SUPFAM" id="SSF47384">
    <property type="entry name" value="Homodimeric domain of signal transducing histidine kinase"/>
    <property type="match status" value="1"/>
</dbReference>
<evidence type="ECO:0000256" key="8">
    <source>
        <dbReference type="ARBA" id="ARBA00022777"/>
    </source>
</evidence>
<feature type="transmembrane region" description="Helical" evidence="11">
    <location>
        <begin position="20"/>
        <end position="44"/>
    </location>
</feature>
<evidence type="ECO:0000256" key="6">
    <source>
        <dbReference type="ARBA" id="ARBA00022679"/>
    </source>
</evidence>
<dbReference type="PANTHER" id="PTHR45453:SF2">
    <property type="entry name" value="HISTIDINE KINASE"/>
    <property type="match status" value="1"/>
</dbReference>
<dbReference type="InterPro" id="IPR005467">
    <property type="entry name" value="His_kinase_dom"/>
</dbReference>
<sequence>MKTLIIKNFCYLMDQSKWFYPIIVFMLSVMALATSLFLYIYWYIRVSSGLKTIVTKFNIEPSVVLESYTWVVILVLSVLVGIILLGIFTIFMYNLKTYQLYRIQQNFVNNFTHELKTPVTSLKLFLETLSKHQLSRSEQVKCINYMIQDVVRLSDNIGRILDLAGIESNSYRGDFIETDLVEAVKSFCKTNYHLFPECIITVHNISGKPYVYPVNTYLFEMFLMNLLTNAVKYNDSKVPTIDISFDLQNYNLHIRVEDNGIGIEKSQTKKIFGKFYQVGQYKDMTAKGSGLGLYLVRNIARIHNGKVVAESKGIGKGSVFTLKLPYKTG</sequence>
<dbReference type="GO" id="GO:0004721">
    <property type="term" value="F:phosphoprotein phosphatase activity"/>
    <property type="evidence" value="ECO:0007669"/>
    <property type="project" value="TreeGrafter"/>
</dbReference>
<organism evidence="13">
    <name type="scientific">uncultured Desulfobacterium sp</name>
    <dbReference type="NCBI Taxonomy" id="201089"/>
    <lineage>
        <taxon>Bacteria</taxon>
        <taxon>Pseudomonadati</taxon>
        <taxon>Thermodesulfobacteriota</taxon>
        <taxon>Desulfobacteria</taxon>
        <taxon>Desulfobacterales</taxon>
        <taxon>Desulfobacteriaceae</taxon>
        <taxon>Desulfobacterium</taxon>
        <taxon>environmental samples</taxon>
    </lineage>
</organism>
<evidence type="ECO:0000256" key="11">
    <source>
        <dbReference type="SAM" id="Phobius"/>
    </source>
</evidence>
<dbReference type="GO" id="GO:0005886">
    <property type="term" value="C:plasma membrane"/>
    <property type="evidence" value="ECO:0007669"/>
    <property type="project" value="UniProtKB-SubCell"/>
</dbReference>
<dbReference type="EC" id="2.7.13.3" evidence="3"/>